<reference evidence="1 2" key="1">
    <citation type="submission" date="2019-04" db="EMBL/GenBank/DDBJ databases">
        <title>Streptomyces lasaliensis sp.nov., an Actinomycete isolated from soil which produces the polyether antibiotic lasalocid.</title>
        <authorList>
            <person name="Erwin G."/>
            <person name="Haber C."/>
        </authorList>
    </citation>
    <scope>NUCLEOTIDE SEQUENCE [LARGE SCALE GENOMIC DNA]</scope>
    <source>
        <strain evidence="1 2">DSM 40089</strain>
    </source>
</reference>
<dbReference type="EMBL" id="SZPR01000044">
    <property type="protein sequence ID" value="TKS95810.1"/>
    <property type="molecule type" value="Genomic_DNA"/>
</dbReference>
<dbReference type="Proteomes" id="UP000308632">
    <property type="component" value="Unassembled WGS sequence"/>
</dbReference>
<dbReference type="AlphaFoldDB" id="A0A4U5W5H4"/>
<dbReference type="RefSeq" id="WP_137304498.1">
    <property type="nucleotide sequence ID" value="NZ_BMVD01000019.1"/>
</dbReference>
<accession>A0A4U5W5H4</accession>
<organism evidence="1 2">
    <name type="scientific">Streptomyces galbus</name>
    <dbReference type="NCBI Taxonomy" id="33898"/>
    <lineage>
        <taxon>Bacteria</taxon>
        <taxon>Bacillati</taxon>
        <taxon>Actinomycetota</taxon>
        <taxon>Actinomycetes</taxon>
        <taxon>Kitasatosporales</taxon>
        <taxon>Streptomycetaceae</taxon>
        <taxon>Streptomyces</taxon>
    </lineage>
</organism>
<sequence length="68" mass="7750">MRIELGMQRVRPPARPADPVLQAPSVDFASDVLVQCCSEWRLSRPEILRWCRGWYAKQGVDDLPAVRG</sequence>
<comment type="caution">
    <text evidence="1">The sequence shown here is derived from an EMBL/GenBank/DDBJ whole genome shotgun (WGS) entry which is preliminary data.</text>
</comment>
<name>A0A4U5W5H4_STRGB</name>
<gene>
    <name evidence="1" type="ORF">E4U92_35040</name>
</gene>
<evidence type="ECO:0000313" key="2">
    <source>
        <dbReference type="Proteomes" id="UP000308632"/>
    </source>
</evidence>
<protein>
    <submittedName>
        <fullName evidence="1">Uncharacterized protein</fullName>
    </submittedName>
</protein>
<proteinExistence type="predicted"/>
<evidence type="ECO:0000313" key="1">
    <source>
        <dbReference type="EMBL" id="TKS95810.1"/>
    </source>
</evidence>